<reference evidence="2 3" key="1">
    <citation type="journal article" date="2023" name="Plants (Basel)">
        <title>Bridging the Gap: Combining Genomics and Transcriptomics Approaches to Understand Stylosanthes scabra, an Orphan Legume from the Brazilian Caatinga.</title>
        <authorList>
            <person name="Ferreira-Neto J.R.C."/>
            <person name="da Silva M.D."/>
            <person name="Binneck E."/>
            <person name="de Melo N.F."/>
            <person name="da Silva R.H."/>
            <person name="de Melo A.L.T.M."/>
            <person name="Pandolfi V."/>
            <person name="Bustamante F.O."/>
            <person name="Brasileiro-Vidal A.C."/>
            <person name="Benko-Iseppon A.M."/>
        </authorList>
    </citation>
    <scope>NUCLEOTIDE SEQUENCE [LARGE SCALE GENOMIC DNA]</scope>
    <source>
        <tissue evidence="2">Leaves</tissue>
    </source>
</reference>
<gene>
    <name evidence="2" type="ORF">PIB30_104595</name>
</gene>
<name>A0ABU6XZU3_9FABA</name>
<organism evidence="2 3">
    <name type="scientific">Stylosanthes scabra</name>
    <dbReference type="NCBI Taxonomy" id="79078"/>
    <lineage>
        <taxon>Eukaryota</taxon>
        <taxon>Viridiplantae</taxon>
        <taxon>Streptophyta</taxon>
        <taxon>Embryophyta</taxon>
        <taxon>Tracheophyta</taxon>
        <taxon>Spermatophyta</taxon>
        <taxon>Magnoliopsida</taxon>
        <taxon>eudicotyledons</taxon>
        <taxon>Gunneridae</taxon>
        <taxon>Pentapetalae</taxon>
        <taxon>rosids</taxon>
        <taxon>fabids</taxon>
        <taxon>Fabales</taxon>
        <taxon>Fabaceae</taxon>
        <taxon>Papilionoideae</taxon>
        <taxon>50 kb inversion clade</taxon>
        <taxon>dalbergioids sensu lato</taxon>
        <taxon>Dalbergieae</taxon>
        <taxon>Pterocarpus clade</taxon>
        <taxon>Stylosanthes</taxon>
    </lineage>
</organism>
<dbReference type="Proteomes" id="UP001341840">
    <property type="component" value="Unassembled WGS sequence"/>
</dbReference>
<protein>
    <submittedName>
        <fullName evidence="2">Uncharacterized protein</fullName>
    </submittedName>
</protein>
<evidence type="ECO:0000313" key="3">
    <source>
        <dbReference type="Proteomes" id="UP001341840"/>
    </source>
</evidence>
<feature type="compositionally biased region" description="Acidic residues" evidence="1">
    <location>
        <begin position="226"/>
        <end position="236"/>
    </location>
</feature>
<feature type="compositionally biased region" description="Polar residues" evidence="1">
    <location>
        <begin position="201"/>
        <end position="213"/>
    </location>
</feature>
<feature type="region of interest" description="Disordered" evidence="1">
    <location>
        <begin position="197"/>
        <end position="236"/>
    </location>
</feature>
<sequence length="236" mass="26878">MEDVHDRKEHLTQWCRPELKKALYHYWETVEKYLHRQAMNKRNRASERCVIYTGGFVTPMQTKAKMTKSLARLVSMAEVFKQTHTLKANKEQFADKRSSDIWDDFTNNTIVATQQATESGANATSIFAPQASSVSLTSPAPTGPEDAVDLREQLHESEERIQALHDELSRRPEVHDADVEALKEQLREELQLMQEHRRQMGVTSEQMRAGSSSAAQIPPLHPPAPPEDDDADYIDP</sequence>
<dbReference type="Pfam" id="PF03004">
    <property type="entry name" value="Transposase_24"/>
    <property type="match status" value="1"/>
</dbReference>
<accession>A0ABU6XZU3</accession>
<dbReference type="EMBL" id="JASCZI010215090">
    <property type="protein sequence ID" value="MED6202363.1"/>
    <property type="molecule type" value="Genomic_DNA"/>
</dbReference>
<evidence type="ECO:0000313" key="2">
    <source>
        <dbReference type="EMBL" id="MED6202363.1"/>
    </source>
</evidence>
<dbReference type="InterPro" id="IPR004252">
    <property type="entry name" value="Probable_transposase_24"/>
</dbReference>
<keyword evidence="3" id="KW-1185">Reference proteome</keyword>
<comment type="caution">
    <text evidence="2">The sequence shown here is derived from an EMBL/GenBank/DDBJ whole genome shotgun (WGS) entry which is preliminary data.</text>
</comment>
<proteinExistence type="predicted"/>
<evidence type="ECO:0000256" key="1">
    <source>
        <dbReference type="SAM" id="MobiDB-lite"/>
    </source>
</evidence>